<accession>A0A7S3Z3X2</accession>
<feature type="domain" description="RCC1-like" evidence="5">
    <location>
        <begin position="53"/>
        <end position="287"/>
    </location>
</feature>
<evidence type="ECO:0000313" key="6">
    <source>
        <dbReference type="EMBL" id="CAE0670402.1"/>
    </source>
</evidence>
<keyword evidence="3" id="KW-0175">Coiled coil</keyword>
<evidence type="ECO:0000256" key="1">
    <source>
        <dbReference type="ARBA" id="ARBA00022737"/>
    </source>
</evidence>
<reference evidence="6" key="1">
    <citation type="submission" date="2021-01" db="EMBL/GenBank/DDBJ databases">
        <authorList>
            <person name="Corre E."/>
            <person name="Pelletier E."/>
            <person name="Niang G."/>
            <person name="Scheremetjew M."/>
            <person name="Finn R."/>
            <person name="Kale V."/>
            <person name="Holt S."/>
            <person name="Cochrane G."/>
            <person name="Meng A."/>
            <person name="Brown T."/>
            <person name="Cohen L."/>
        </authorList>
    </citation>
    <scope>NUCLEOTIDE SEQUENCE</scope>
    <source>
        <strain evidence="6">CCCM811</strain>
    </source>
</reference>
<dbReference type="Gene3D" id="2.130.10.30">
    <property type="entry name" value="Regulator of chromosome condensation 1/beta-lactamase-inhibitor protein II"/>
    <property type="match status" value="2"/>
</dbReference>
<dbReference type="PROSITE" id="PS00626">
    <property type="entry name" value="RCC1_2"/>
    <property type="match status" value="5"/>
</dbReference>
<evidence type="ECO:0000256" key="4">
    <source>
        <dbReference type="SAM" id="MobiDB-lite"/>
    </source>
</evidence>
<proteinExistence type="predicted"/>
<dbReference type="EMBL" id="HBIV01030897">
    <property type="protein sequence ID" value="CAE0670402.1"/>
    <property type="molecule type" value="Transcribed_RNA"/>
</dbReference>
<organism evidence="6">
    <name type="scientific">Lotharella globosa</name>
    <dbReference type="NCBI Taxonomy" id="91324"/>
    <lineage>
        <taxon>Eukaryota</taxon>
        <taxon>Sar</taxon>
        <taxon>Rhizaria</taxon>
        <taxon>Cercozoa</taxon>
        <taxon>Chlorarachniophyceae</taxon>
        <taxon>Lotharella</taxon>
    </lineage>
</organism>
<dbReference type="PROSITE" id="PS50012">
    <property type="entry name" value="RCC1_3"/>
    <property type="match status" value="7"/>
</dbReference>
<dbReference type="InterPro" id="IPR058923">
    <property type="entry name" value="RCC1-like_dom"/>
</dbReference>
<feature type="repeat" description="RCC1" evidence="2">
    <location>
        <begin position="275"/>
        <end position="327"/>
    </location>
</feature>
<feature type="repeat" description="RCC1" evidence="2">
    <location>
        <begin position="213"/>
        <end position="274"/>
    </location>
</feature>
<dbReference type="Pfam" id="PF00415">
    <property type="entry name" value="RCC1"/>
    <property type="match status" value="1"/>
</dbReference>
<feature type="repeat" description="RCC1" evidence="2">
    <location>
        <begin position="381"/>
        <end position="432"/>
    </location>
</feature>
<dbReference type="Pfam" id="PF25390">
    <property type="entry name" value="WD40_RLD"/>
    <property type="match status" value="1"/>
</dbReference>
<evidence type="ECO:0000256" key="3">
    <source>
        <dbReference type="SAM" id="Coils"/>
    </source>
</evidence>
<evidence type="ECO:0000256" key="2">
    <source>
        <dbReference type="PROSITE-ProRule" id="PRU00235"/>
    </source>
</evidence>
<feature type="compositionally biased region" description="Basic residues" evidence="4">
    <location>
        <begin position="803"/>
        <end position="812"/>
    </location>
</feature>
<feature type="region of interest" description="Disordered" evidence="4">
    <location>
        <begin position="784"/>
        <end position="812"/>
    </location>
</feature>
<dbReference type="InterPro" id="IPR051625">
    <property type="entry name" value="Signaling_Regulatory_Domain"/>
</dbReference>
<feature type="repeat" description="RCC1" evidence="2">
    <location>
        <begin position="328"/>
        <end position="380"/>
    </location>
</feature>
<dbReference type="SUPFAM" id="SSF50985">
    <property type="entry name" value="RCC1/BLIP-II"/>
    <property type="match status" value="2"/>
</dbReference>
<protein>
    <recommendedName>
        <fullName evidence="5">RCC1-like domain-containing protein</fullName>
    </recommendedName>
</protein>
<feature type="repeat" description="RCC1" evidence="2">
    <location>
        <begin position="159"/>
        <end position="212"/>
    </location>
</feature>
<evidence type="ECO:0000259" key="5">
    <source>
        <dbReference type="Pfam" id="PF25390"/>
    </source>
</evidence>
<name>A0A7S3Z3X2_9EUKA</name>
<dbReference type="InterPro" id="IPR009091">
    <property type="entry name" value="RCC1/BLIP-II"/>
</dbReference>
<feature type="compositionally biased region" description="Basic and acidic residues" evidence="4">
    <location>
        <begin position="537"/>
        <end position="547"/>
    </location>
</feature>
<feature type="coiled-coil region" evidence="3">
    <location>
        <begin position="956"/>
        <end position="983"/>
    </location>
</feature>
<gene>
    <name evidence="6" type="ORF">LGLO00237_LOCUS22039</name>
</gene>
<dbReference type="InterPro" id="IPR000408">
    <property type="entry name" value="Reg_chr_condens"/>
</dbReference>
<dbReference type="PRINTS" id="PR00633">
    <property type="entry name" value="RCCNDNSATION"/>
</dbReference>
<dbReference type="PANTHER" id="PTHR22872">
    <property type="entry name" value="BTK-BINDING PROTEIN-RELATED"/>
    <property type="match status" value="1"/>
</dbReference>
<dbReference type="Pfam" id="PF13540">
    <property type="entry name" value="RCC1_2"/>
    <property type="match status" value="1"/>
</dbReference>
<sequence length="1003" mass="114597">MEAHTDDVTAYKKKHVAPNFKRRQLIFDSFAKLKHGTNSRMAKDGGPKGGTILYSWGAGYSGQLGLAAKRKKCEMLPIQINFNEAVIKIACGGFHTALVTEQGKVYTWGHGKQGQLGNLDAKYVMHQTPQLVQILVNERATIVDLSCGHSHTACVSAKGQLWTWGSGKHGQLGLSQKTTKVMYPQKVSDDPEIGAYAKIACGDKHTVCLTTSHKVVTFGSGEHGQLGLEKDEKTNRNATGSQDKHQPVLVPSIRDLDVKWIAAGATVTSCVTTDGEMYLWGFGESIHPKDMSNIVYLPRKIDFFAKQGEIVEQVAIGQSHVVVLTEDGDVWAFGNLYIRRSVSASEAAVAQVRTPRLIIKGENIKEIACGRYHTMALTHYGCLYSWGIGESGQLGHNRLQSNEFPQLVDYIMPNVVGRIACGDHHSFCLASIRYAEIHPEVRKWKRIQDLLLQHKIHERRVHKELSEGLRTKQILEIEKQREELLQDEADRQKNDDEQNKKILINQLVMIKNREDIESEIGNTLEDLKRRANQLGRQVREADEEQQRRPKHAKKKVAPKKKASVSVHTGRSMASEKVEGGEDLPFQPLMPRIGFMETTQKSLMEVKKQTEKFKNNGLSVAKPDVKLFLRELFEQKKEYNKLCEHNKQLMMKHAKISRELSFMRPTDDDLNQKKRNQKILDDLQMKLVTKGTQLMETEENRANYNLYIIRMKEENLLISKQNDYLRHTKSEYERLVSKLLKVQQRVKGQKEHIEGECVNFGTDIRNFEAFTKKQLMRYQQMMNSTIKAKKKQQQSQIERENKQNQRKKKRKNRLIIEIKAKAKEAEKIEEEKKISEEKVVYYTQRFRKIAEATGLKDPEEIIQKFFSNDKIAEDLTNDIKHKSASLKELRGEEESLVKAIDAKKGEFKLSKWRDVALQEESMAEDVKRVKALKSEVERVSNSMLIIREGINSLLASVQECMGEEDQYEEDVEKALETLREKISRAWGTAKPQMLLAARKAAVES</sequence>
<dbReference type="PANTHER" id="PTHR22872:SF2">
    <property type="entry name" value="INHIBITOR OF BRUTON TYROSINE KINASE"/>
    <property type="match status" value="1"/>
</dbReference>
<keyword evidence="1" id="KW-0677">Repeat</keyword>
<feature type="region of interest" description="Disordered" evidence="4">
    <location>
        <begin position="536"/>
        <end position="584"/>
    </location>
</feature>
<feature type="compositionally biased region" description="Basic residues" evidence="4">
    <location>
        <begin position="548"/>
        <end position="562"/>
    </location>
</feature>
<feature type="repeat" description="RCC1" evidence="2">
    <location>
        <begin position="51"/>
        <end position="102"/>
    </location>
</feature>
<feature type="repeat" description="RCC1" evidence="2">
    <location>
        <begin position="103"/>
        <end position="158"/>
    </location>
</feature>
<dbReference type="AlphaFoldDB" id="A0A7S3Z3X2"/>